<organism evidence="2 3">
    <name type="scientific">Caenorhabditis bovis</name>
    <dbReference type="NCBI Taxonomy" id="2654633"/>
    <lineage>
        <taxon>Eukaryota</taxon>
        <taxon>Metazoa</taxon>
        <taxon>Ecdysozoa</taxon>
        <taxon>Nematoda</taxon>
        <taxon>Chromadorea</taxon>
        <taxon>Rhabditida</taxon>
        <taxon>Rhabditina</taxon>
        <taxon>Rhabditomorpha</taxon>
        <taxon>Rhabditoidea</taxon>
        <taxon>Rhabditidae</taxon>
        <taxon>Peloderinae</taxon>
        <taxon>Caenorhabditis</taxon>
    </lineage>
</organism>
<evidence type="ECO:0000256" key="1">
    <source>
        <dbReference type="SAM" id="SignalP"/>
    </source>
</evidence>
<keyword evidence="1" id="KW-0732">Signal</keyword>
<proteinExistence type="predicted"/>
<reference evidence="2 3" key="1">
    <citation type="submission" date="2020-04" db="EMBL/GenBank/DDBJ databases">
        <authorList>
            <person name="Laetsch R D."/>
            <person name="Stevens L."/>
            <person name="Kumar S."/>
            <person name="Blaxter L. M."/>
        </authorList>
    </citation>
    <scope>NUCLEOTIDE SEQUENCE [LARGE SCALE GENOMIC DNA]</scope>
</reference>
<dbReference type="EMBL" id="CADEPM010000005">
    <property type="protein sequence ID" value="CAB3406479.1"/>
    <property type="molecule type" value="Genomic_DNA"/>
</dbReference>
<dbReference type="OrthoDB" id="5837811at2759"/>
<feature type="chain" id="PRO_5035797614" evidence="1">
    <location>
        <begin position="24"/>
        <end position="71"/>
    </location>
</feature>
<gene>
    <name evidence="2" type="ORF">CBOVIS_LOCUS8553</name>
</gene>
<dbReference type="Proteomes" id="UP000494206">
    <property type="component" value="Unassembled WGS sequence"/>
</dbReference>
<dbReference type="AlphaFoldDB" id="A0A8S1EYF7"/>
<comment type="caution">
    <text evidence="2">The sequence shown here is derived from an EMBL/GenBank/DDBJ whole genome shotgun (WGS) entry which is preliminary data.</text>
</comment>
<accession>A0A8S1EYF7</accession>
<feature type="signal peptide" evidence="1">
    <location>
        <begin position="1"/>
        <end position="23"/>
    </location>
</feature>
<sequence>MPPPSPMLLSILLIALLSMAASSQRIGELSGDVDRLRNAAVERPVVVQTRASRIDCILNLRSFELCRNLLH</sequence>
<keyword evidence="3" id="KW-1185">Reference proteome</keyword>
<protein>
    <submittedName>
        <fullName evidence="2">Uncharacterized protein</fullName>
    </submittedName>
</protein>
<evidence type="ECO:0000313" key="2">
    <source>
        <dbReference type="EMBL" id="CAB3406479.1"/>
    </source>
</evidence>
<name>A0A8S1EYF7_9PELO</name>
<evidence type="ECO:0000313" key="3">
    <source>
        <dbReference type="Proteomes" id="UP000494206"/>
    </source>
</evidence>